<feature type="region of interest" description="Disordered" evidence="1">
    <location>
        <begin position="291"/>
        <end position="310"/>
    </location>
</feature>
<dbReference type="EMBL" id="BAABLV010000036">
    <property type="protein sequence ID" value="GAA4903741.1"/>
    <property type="molecule type" value="Genomic_DNA"/>
</dbReference>
<dbReference type="SUPFAM" id="SSF51905">
    <property type="entry name" value="FAD/NAD(P)-binding domain"/>
    <property type="match status" value="1"/>
</dbReference>
<proteinExistence type="predicted"/>
<dbReference type="Gene3D" id="3.50.50.60">
    <property type="entry name" value="FAD/NAD(P)-binding domain"/>
    <property type="match status" value="1"/>
</dbReference>
<sequence length="310" mass="33292">MGPMLIVRGATLAGMATAARLARLGHAVTLDAAGHTAAPLPDVIVLPATWRDLFKKSGAHLVTALNAAGLALTEAPPTRHALGDGTVLDLPAERGAQYHALSAAFGQAEAVRWRDLLDDLLPVWEAFRRHALEGTEPVRTKRQRASLWLDRTVADVAGRLQTPLSEVVLAVGPDRPGTAALPLLLERMFGRWQLTDDTGAPQPTQRLVDLLAQRLAERGVRTVESHAGPAHVDCRPHAVRARWWARPVLGTPIDDGGQLRASATSPAGPAPWGQLASAALAVYALHERLTGEDPRPTNKEFALPRLPRPR</sequence>
<name>A0ABP9FJA3_9ACTN</name>
<dbReference type="InterPro" id="IPR036188">
    <property type="entry name" value="FAD/NAD-bd_sf"/>
</dbReference>
<accession>A0ABP9FJA3</accession>
<evidence type="ECO:0000313" key="2">
    <source>
        <dbReference type="EMBL" id="GAA4903741.1"/>
    </source>
</evidence>
<evidence type="ECO:0000313" key="3">
    <source>
        <dbReference type="Proteomes" id="UP001501521"/>
    </source>
</evidence>
<protein>
    <submittedName>
        <fullName evidence="2">Uncharacterized protein</fullName>
    </submittedName>
</protein>
<dbReference type="Proteomes" id="UP001501521">
    <property type="component" value="Unassembled WGS sequence"/>
</dbReference>
<evidence type="ECO:0000256" key="1">
    <source>
        <dbReference type="SAM" id="MobiDB-lite"/>
    </source>
</evidence>
<gene>
    <name evidence="2" type="ORF">GCM10025789_23420</name>
</gene>
<organism evidence="2 3">
    <name type="scientific">Tessaracoccus lubricantis</name>
    <dbReference type="NCBI Taxonomy" id="545543"/>
    <lineage>
        <taxon>Bacteria</taxon>
        <taxon>Bacillati</taxon>
        <taxon>Actinomycetota</taxon>
        <taxon>Actinomycetes</taxon>
        <taxon>Propionibacteriales</taxon>
        <taxon>Propionibacteriaceae</taxon>
        <taxon>Tessaracoccus</taxon>
    </lineage>
</organism>
<reference evidence="3" key="1">
    <citation type="journal article" date="2019" name="Int. J. Syst. Evol. Microbiol.">
        <title>The Global Catalogue of Microorganisms (GCM) 10K type strain sequencing project: providing services to taxonomists for standard genome sequencing and annotation.</title>
        <authorList>
            <consortium name="The Broad Institute Genomics Platform"/>
            <consortium name="The Broad Institute Genome Sequencing Center for Infectious Disease"/>
            <person name="Wu L."/>
            <person name="Ma J."/>
        </authorList>
    </citation>
    <scope>NUCLEOTIDE SEQUENCE [LARGE SCALE GENOMIC DNA]</scope>
    <source>
        <strain evidence="3">JCM 19125</strain>
    </source>
</reference>
<keyword evidence="3" id="KW-1185">Reference proteome</keyword>
<comment type="caution">
    <text evidence="2">The sequence shown here is derived from an EMBL/GenBank/DDBJ whole genome shotgun (WGS) entry which is preliminary data.</text>
</comment>